<dbReference type="EMBL" id="HACM01004529">
    <property type="protein sequence ID" value="CRZ04971.1"/>
    <property type="molecule type" value="Transcribed_RNA"/>
</dbReference>
<dbReference type="InterPro" id="IPR036322">
    <property type="entry name" value="WD40_repeat_dom_sf"/>
</dbReference>
<feature type="signal peptide" evidence="2">
    <location>
        <begin position="1"/>
        <end position="23"/>
    </location>
</feature>
<feature type="region of interest" description="Disordered" evidence="1">
    <location>
        <begin position="260"/>
        <end position="282"/>
    </location>
</feature>
<feature type="compositionally biased region" description="Polar residues" evidence="1">
    <location>
        <begin position="190"/>
        <end position="205"/>
    </location>
</feature>
<feature type="region of interest" description="Disordered" evidence="1">
    <location>
        <begin position="182"/>
        <end position="206"/>
    </location>
</feature>
<feature type="chain" id="PRO_5011352989" evidence="2">
    <location>
        <begin position="24"/>
        <end position="354"/>
    </location>
</feature>
<dbReference type="SUPFAM" id="SSF50978">
    <property type="entry name" value="WD40 repeat-like"/>
    <property type="match status" value="1"/>
</dbReference>
<dbReference type="AlphaFoldDB" id="A0A0H5QSN9"/>
<evidence type="ECO:0000313" key="3">
    <source>
        <dbReference type="EMBL" id="CRZ04970.1"/>
    </source>
</evidence>
<evidence type="ECO:0000256" key="2">
    <source>
        <dbReference type="SAM" id="SignalP"/>
    </source>
</evidence>
<reference evidence="3" key="1">
    <citation type="submission" date="2015-04" db="EMBL/GenBank/DDBJ databases">
        <title>The genome sequence of the plant pathogenic Rhizarian Plasmodiophora brassicae reveals insights in its biotrophic life cycle and the origin of chitin synthesis.</title>
        <authorList>
            <person name="Schwelm A."/>
            <person name="Fogelqvist J."/>
            <person name="Knaust A."/>
            <person name="Julke S."/>
            <person name="Lilja T."/>
            <person name="Dhandapani V."/>
            <person name="Bonilla-Rosso G."/>
            <person name="Karlsson M."/>
            <person name="Shevchenko A."/>
            <person name="Choi S.R."/>
            <person name="Kim H.G."/>
            <person name="Park J.Y."/>
            <person name="Lim Y.P."/>
            <person name="Ludwig-Muller J."/>
            <person name="Dixelius C."/>
        </authorList>
    </citation>
    <scope>NUCLEOTIDE SEQUENCE</scope>
    <source>
        <tissue evidence="3">Potato root galls</tissue>
    </source>
</reference>
<keyword evidence="2" id="KW-0732">Signal</keyword>
<sequence length="354" mass="38985">MRRRLHKAAVMVCAFMGSDLFTADEDGVVIVTAVRYQRVPCQPMASVCVSPPGFDTFIPVRMTTDPQQGILWIGDAQGFVTGWDVTHLSCLLTGIGSIANEPKNPGIRCLAVTILCSQLASLQAHIYETVRFVASPRSIGLLLYIPAASCLAVAGQYTTVVDLYSTSGVLLGTLGDSLQIPYDPSAPAQRRSNQRIPRGPSQSASWDFHPDIDSFTADLIKSVPVQDQVFVTRIDTHIFDDTEVAISNVLPNVHERRPSLPPVTRSWDRRRRKSTLKRASTQTRRSSSLFSWEYRQAQILNDPRVLRRSDSQMSLAPSLQLRNPGLVLSADRLTTALQNNVVKSHSTISLATLS</sequence>
<organism evidence="3">
    <name type="scientific">Spongospora subterranea</name>
    <dbReference type="NCBI Taxonomy" id="70186"/>
    <lineage>
        <taxon>Eukaryota</taxon>
        <taxon>Sar</taxon>
        <taxon>Rhizaria</taxon>
        <taxon>Endomyxa</taxon>
        <taxon>Phytomyxea</taxon>
        <taxon>Plasmodiophorida</taxon>
        <taxon>Plasmodiophoridae</taxon>
        <taxon>Spongospora</taxon>
    </lineage>
</organism>
<dbReference type="EMBL" id="HACM01004528">
    <property type="protein sequence ID" value="CRZ04970.1"/>
    <property type="molecule type" value="Transcribed_RNA"/>
</dbReference>
<accession>A0A0H5QSN9</accession>
<name>A0A0H5QSN9_9EUKA</name>
<proteinExistence type="predicted"/>
<evidence type="ECO:0000256" key="1">
    <source>
        <dbReference type="SAM" id="MobiDB-lite"/>
    </source>
</evidence>
<protein>
    <submittedName>
        <fullName evidence="3">Uncharacterized protein</fullName>
    </submittedName>
</protein>